<keyword evidence="4" id="KW-1185">Reference proteome</keyword>
<feature type="compositionally biased region" description="Polar residues" evidence="1">
    <location>
        <begin position="611"/>
        <end position="622"/>
    </location>
</feature>
<dbReference type="GO" id="GO:0006888">
    <property type="term" value="P:endoplasmic reticulum to Golgi vesicle-mediated transport"/>
    <property type="evidence" value="ECO:0007669"/>
    <property type="project" value="TreeGrafter"/>
</dbReference>
<dbReference type="InterPro" id="IPR046362">
    <property type="entry name" value="Zw10/DSL1_C_sf"/>
</dbReference>
<organism evidence="3 4">
    <name type="scientific">Multifurca ochricompacta</name>
    <dbReference type="NCBI Taxonomy" id="376703"/>
    <lineage>
        <taxon>Eukaryota</taxon>
        <taxon>Fungi</taxon>
        <taxon>Dikarya</taxon>
        <taxon>Basidiomycota</taxon>
        <taxon>Agaricomycotina</taxon>
        <taxon>Agaricomycetes</taxon>
        <taxon>Russulales</taxon>
        <taxon>Russulaceae</taxon>
        <taxon>Multifurca</taxon>
    </lineage>
</organism>
<accession>A0AAD4MB05</accession>
<feature type="compositionally biased region" description="Low complexity" evidence="1">
    <location>
        <begin position="432"/>
        <end position="441"/>
    </location>
</feature>
<dbReference type="Pfam" id="PF22766">
    <property type="entry name" value="ZW10_C2"/>
    <property type="match status" value="1"/>
</dbReference>
<comment type="caution">
    <text evidence="3">The sequence shown here is derived from an EMBL/GenBank/DDBJ whole genome shotgun (WGS) entry which is preliminary data.</text>
</comment>
<evidence type="ECO:0000259" key="2">
    <source>
        <dbReference type="Pfam" id="PF22766"/>
    </source>
</evidence>
<reference evidence="3" key="1">
    <citation type="journal article" date="2022" name="New Phytol.">
        <title>Evolutionary transition to the ectomycorrhizal habit in the genomes of a hyperdiverse lineage of mushroom-forming fungi.</title>
        <authorList>
            <person name="Looney B."/>
            <person name="Miyauchi S."/>
            <person name="Morin E."/>
            <person name="Drula E."/>
            <person name="Courty P.E."/>
            <person name="Kohler A."/>
            <person name="Kuo A."/>
            <person name="LaButti K."/>
            <person name="Pangilinan J."/>
            <person name="Lipzen A."/>
            <person name="Riley R."/>
            <person name="Andreopoulos W."/>
            <person name="He G."/>
            <person name="Johnson J."/>
            <person name="Nolan M."/>
            <person name="Tritt A."/>
            <person name="Barry K.W."/>
            <person name="Grigoriev I.V."/>
            <person name="Nagy L.G."/>
            <person name="Hibbett D."/>
            <person name="Henrissat B."/>
            <person name="Matheny P.B."/>
            <person name="Labbe J."/>
            <person name="Martin F.M."/>
        </authorList>
    </citation>
    <scope>NUCLEOTIDE SEQUENCE</scope>
    <source>
        <strain evidence="3">BPL690</strain>
    </source>
</reference>
<feature type="region of interest" description="Disordered" evidence="1">
    <location>
        <begin position="430"/>
        <end position="634"/>
    </location>
</feature>
<evidence type="ECO:0000313" key="3">
    <source>
        <dbReference type="EMBL" id="KAI0305872.1"/>
    </source>
</evidence>
<dbReference type="Gene3D" id="1.10.357.150">
    <property type="match status" value="1"/>
</dbReference>
<dbReference type="Proteomes" id="UP001203297">
    <property type="component" value="Unassembled WGS sequence"/>
</dbReference>
<feature type="compositionally biased region" description="Pro residues" evidence="1">
    <location>
        <begin position="586"/>
        <end position="605"/>
    </location>
</feature>
<name>A0AAD4MB05_9AGAM</name>
<dbReference type="GO" id="GO:1990423">
    <property type="term" value="C:RZZ complex"/>
    <property type="evidence" value="ECO:0007669"/>
    <property type="project" value="TreeGrafter"/>
</dbReference>
<sequence>MAFIVPSHLPRKAQAAPQDISSTILSKISSAKLAASWVTELDKAILESKTRIHELVHADLPRFEQQLASSKAVQERLAALTTNVNELSDAVAHPELGIVPSLLRSLSAHAALAQKTQDIETKYDAMEHLLQCRKEHDSLVNLTNEGRLTEAVEASTRLQKLLDAAPPALTQAEVFSSLKIAFRTVKDRVEEQLTDAYSRSVVLSQRVLTIRPSVQVRDSKTVLDLSTILSSFSAVSLSSHLAVLRRDINAYYIDNLLAQPFLLPLFAKDTSGISSQTLALLSSQCASEDLSARLENLASVLDFLDTHLFTALPSSHVVSFKKTLCKPITTALLHQFLVPFLPSSLAALPPYLRLVAQAISLEEKYIVGILGQDLRDREVKLWTDAVASHYERRRRAQILEDARQVILREEGGVQIRVEVDVSNLPPPLLPTSVLASQSSGSGSDGLGDVSDDAWGLEGEESGDTDDLVSAAEEEDAWGFDDGPTGHEPAEPGTPPEPPLQQGVLIEPESAPVDDSAWGWDDNDEDPNAPAATSPQASSSDNSADWDDDPWGESPNPSPLPSAPASVPKPANRLEKLANKTKTKAPPHTPPLSLDPPPRPARPRSPGPSKIIQPTGTNEATLTSKKKRPPKTVHQAEAYSISRRAKELADTVDAILREGEEFASTTIFDSGASSTRAQGSVILQTAPAVLDLFRALYPSMVFPNDCLYTCGRALSAARLCVDGAKDKLLESANSLGALGKRWFDREMQQDLVEGSLKKAEGFVGTADQDRFDECEEAVMGVLSQVRTVARQWKGVLNKTRYFDALGSLVNFSLTCILDDILALPDITETESHRLSELCRILHALEGLFVEDPEQVHSSTSPAFPPCPFYSLPRLLHEASLADISYLFDEGALIDYETQELVKLVRALFADTPQRANMINKLTAGRAHSP</sequence>
<proteinExistence type="predicted"/>
<gene>
    <name evidence="3" type="ORF">B0F90DRAFT_1694116</name>
</gene>
<dbReference type="AlphaFoldDB" id="A0AAD4MB05"/>
<dbReference type="GO" id="GO:0005737">
    <property type="term" value="C:cytoplasm"/>
    <property type="evidence" value="ECO:0007669"/>
    <property type="project" value="GOC"/>
</dbReference>
<dbReference type="InterPro" id="IPR055148">
    <property type="entry name" value="ZW10_C_2"/>
</dbReference>
<feature type="compositionally biased region" description="Low complexity" evidence="1">
    <location>
        <begin position="527"/>
        <end position="542"/>
    </location>
</feature>
<dbReference type="EMBL" id="WTXG01000004">
    <property type="protein sequence ID" value="KAI0305872.1"/>
    <property type="molecule type" value="Genomic_DNA"/>
</dbReference>
<dbReference type="GO" id="GO:0007094">
    <property type="term" value="P:mitotic spindle assembly checkpoint signaling"/>
    <property type="evidence" value="ECO:0007669"/>
    <property type="project" value="TreeGrafter"/>
</dbReference>
<dbReference type="PANTHER" id="PTHR12205:SF0">
    <property type="entry name" value="CENTROMERE_KINETOCHORE PROTEIN ZW10 HOMOLOG"/>
    <property type="match status" value="1"/>
</dbReference>
<evidence type="ECO:0000313" key="4">
    <source>
        <dbReference type="Proteomes" id="UP001203297"/>
    </source>
</evidence>
<dbReference type="PANTHER" id="PTHR12205">
    <property type="entry name" value="CENTROMERE/KINETOCHORE PROTEIN ZW10"/>
    <property type="match status" value="1"/>
</dbReference>
<feature type="compositionally biased region" description="Acidic residues" evidence="1">
    <location>
        <begin position="457"/>
        <end position="478"/>
    </location>
</feature>
<protein>
    <submittedName>
        <fullName evidence="3">Centromere/kinetochore Zw10-domain-containing protein</fullName>
    </submittedName>
</protein>
<feature type="domain" description="ZW10 C-terminal helical" evidence="2">
    <location>
        <begin position="776"/>
        <end position="920"/>
    </location>
</feature>
<evidence type="ECO:0000256" key="1">
    <source>
        <dbReference type="SAM" id="MobiDB-lite"/>
    </source>
</evidence>